<dbReference type="EMBL" id="JPDN02000106">
    <property type="protein sequence ID" value="PON19989.1"/>
    <property type="molecule type" value="Genomic_DNA"/>
</dbReference>
<sequence length="185" mass="19858">MFHKIGFFRVFISLSNPKISTVFITQLLAYISPAKGHPINHFHHRIIDTMKFNLTSFLALASMSMNGALAGINCNGNALCSSTAGTLGKLIGYSNSIDPNRWYNNGEQIVCQLNQLGTGLCAYLQNTGGAPGSSIKPLLEQLSYHGCNKCGSIPLFYPQGDNSDASHGVLTVNYVANTHGCNGLC</sequence>
<evidence type="ECO:0000313" key="2">
    <source>
        <dbReference type="EMBL" id="PON19989.1"/>
    </source>
</evidence>
<dbReference type="Proteomes" id="UP000054821">
    <property type="component" value="Unassembled WGS sequence"/>
</dbReference>
<dbReference type="GeneID" id="29991133"/>
<evidence type="ECO:0000259" key="1">
    <source>
        <dbReference type="Pfam" id="PF09044"/>
    </source>
</evidence>
<feature type="domain" description="Killer toxin Kp4" evidence="1">
    <location>
        <begin position="59"/>
        <end position="175"/>
    </location>
</feature>
<dbReference type="Gene3D" id="3.30.430.10">
    <property type="entry name" value="Killer Toxin P4, subunit A"/>
    <property type="match status" value="1"/>
</dbReference>
<organism evidence="2 3">
    <name type="scientific">Trichoderma gamsii</name>
    <dbReference type="NCBI Taxonomy" id="398673"/>
    <lineage>
        <taxon>Eukaryota</taxon>
        <taxon>Fungi</taxon>
        <taxon>Dikarya</taxon>
        <taxon>Ascomycota</taxon>
        <taxon>Pezizomycotina</taxon>
        <taxon>Sordariomycetes</taxon>
        <taxon>Hypocreomycetidae</taxon>
        <taxon>Hypocreales</taxon>
        <taxon>Hypocreaceae</taxon>
        <taxon>Trichoderma</taxon>
    </lineage>
</organism>
<gene>
    <name evidence="2" type="ORF">TGAM01_v211144</name>
</gene>
<comment type="caution">
    <text evidence="2">The sequence shown here is derived from an EMBL/GenBank/DDBJ whole genome shotgun (WGS) entry which is preliminary data.</text>
</comment>
<reference evidence="2 3" key="1">
    <citation type="journal article" date="2016" name="Genome Announc.">
        <title>Draft Whole-Genome Sequence of Trichoderma gamsii T6085, a Promising Biocontrol Agent of Fusarium Head Blight on Wheat.</title>
        <authorList>
            <person name="Baroncelli R."/>
            <person name="Zapparata A."/>
            <person name="Piaggeschi G."/>
            <person name="Sarrocco S."/>
            <person name="Vannacci G."/>
        </authorList>
    </citation>
    <scope>NUCLEOTIDE SEQUENCE [LARGE SCALE GENOMIC DNA]</scope>
    <source>
        <strain evidence="2 3">T6085</strain>
    </source>
</reference>
<dbReference type="AlphaFoldDB" id="A0A2P4Z6S1"/>
<proteinExistence type="predicted"/>
<dbReference type="SUPFAM" id="SSF55221">
    <property type="entry name" value="Yeast killer toxins"/>
    <property type="match status" value="1"/>
</dbReference>
<name>A0A2P4Z6S1_9HYPO</name>
<accession>A0A2P4Z6S1</accession>
<dbReference type="Pfam" id="PF09044">
    <property type="entry name" value="Kp4"/>
    <property type="match status" value="1"/>
</dbReference>
<dbReference type="GO" id="GO:0005576">
    <property type="term" value="C:extracellular region"/>
    <property type="evidence" value="ECO:0007669"/>
    <property type="project" value="InterPro"/>
</dbReference>
<protein>
    <recommendedName>
        <fullName evidence="1">Killer toxin Kp4 domain-containing protein</fullName>
    </recommendedName>
</protein>
<dbReference type="InterPro" id="IPR015131">
    <property type="entry name" value="Killer_tox_Kp4"/>
</dbReference>
<evidence type="ECO:0000313" key="3">
    <source>
        <dbReference type="Proteomes" id="UP000054821"/>
    </source>
</evidence>
<keyword evidence="3" id="KW-1185">Reference proteome</keyword>
<dbReference type="RefSeq" id="XP_024404253.1">
    <property type="nucleotide sequence ID" value="XM_024551003.1"/>
</dbReference>
<dbReference type="InterPro" id="IPR011329">
    <property type="entry name" value="Killer_tox_Kp4/SMK"/>
</dbReference>